<reference evidence="2 3" key="1">
    <citation type="submission" date="2021-03" db="EMBL/GenBank/DDBJ databases">
        <title>Genomic Encyclopedia of Type Strains, Phase IV (KMG-IV): sequencing the most valuable type-strain genomes for metagenomic binning, comparative biology and taxonomic classification.</title>
        <authorList>
            <person name="Goeker M."/>
        </authorList>
    </citation>
    <scope>NUCLEOTIDE SEQUENCE [LARGE SCALE GENOMIC DNA]</scope>
    <source>
        <strain evidence="2 3">DSM 13372</strain>
    </source>
</reference>
<evidence type="ECO:0000259" key="1">
    <source>
        <dbReference type="Pfam" id="PF13466"/>
    </source>
</evidence>
<dbReference type="InterPro" id="IPR058548">
    <property type="entry name" value="MlaB-like_STAS"/>
</dbReference>
<dbReference type="InterPro" id="IPR036513">
    <property type="entry name" value="STAS_dom_sf"/>
</dbReference>
<evidence type="ECO:0000313" key="3">
    <source>
        <dbReference type="Proteomes" id="UP000730739"/>
    </source>
</evidence>
<gene>
    <name evidence="2" type="ORF">J2Z31_002160</name>
</gene>
<keyword evidence="3" id="KW-1185">Reference proteome</keyword>
<name>A0ABS4QYG0_9HYPH</name>
<feature type="domain" description="MlaB-like STAS" evidence="1">
    <location>
        <begin position="11"/>
        <end position="88"/>
    </location>
</feature>
<dbReference type="Pfam" id="PF13466">
    <property type="entry name" value="STAS_2"/>
    <property type="match status" value="1"/>
</dbReference>
<evidence type="ECO:0000313" key="2">
    <source>
        <dbReference type="EMBL" id="MBP2235668.1"/>
    </source>
</evidence>
<dbReference type="EMBL" id="JAGILA010000002">
    <property type="protein sequence ID" value="MBP2235668.1"/>
    <property type="molecule type" value="Genomic_DNA"/>
</dbReference>
<organism evidence="2 3">
    <name type="scientific">Sinorhizobium kostiense</name>
    <dbReference type="NCBI Taxonomy" id="76747"/>
    <lineage>
        <taxon>Bacteria</taxon>
        <taxon>Pseudomonadati</taxon>
        <taxon>Pseudomonadota</taxon>
        <taxon>Alphaproteobacteria</taxon>
        <taxon>Hyphomicrobiales</taxon>
        <taxon>Rhizobiaceae</taxon>
        <taxon>Sinorhizobium/Ensifer group</taxon>
        <taxon>Sinorhizobium</taxon>
    </lineage>
</organism>
<dbReference type="SUPFAM" id="SSF52091">
    <property type="entry name" value="SpoIIaa-like"/>
    <property type="match status" value="1"/>
</dbReference>
<dbReference type="Proteomes" id="UP000730739">
    <property type="component" value="Unassembled WGS sequence"/>
</dbReference>
<accession>A0ABS4QYG0</accession>
<comment type="caution">
    <text evidence="2">The sequence shown here is derived from an EMBL/GenBank/DDBJ whole genome shotgun (WGS) entry which is preliminary data.</text>
</comment>
<dbReference type="RefSeq" id="WP_209601851.1">
    <property type="nucleotide sequence ID" value="NZ_JAGILA010000002.1"/>
</dbReference>
<protein>
    <submittedName>
        <fullName evidence="2">Chemotaxis protein CheX</fullName>
    </submittedName>
</protein>
<proteinExistence type="predicted"/>
<sequence length="97" mass="10236">MASRNSAGKPLKLAPVLDLNEATALHNKLLELKGAPIAIDASAVERMGSLCAQVLMAGAKTWEVDQLSFTFAKVSDAFVKATQLIGVDIAPLMAKEI</sequence>